<evidence type="ECO:0000313" key="3">
    <source>
        <dbReference type="Proteomes" id="UP000198571"/>
    </source>
</evidence>
<keyword evidence="3" id="KW-1185">Reference proteome</keyword>
<feature type="domain" description="FAD dependent oxidoreductase" evidence="1">
    <location>
        <begin position="30"/>
        <end position="383"/>
    </location>
</feature>
<reference evidence="3" key="1">
    <citation type="submission" date="2016-10" db="EMBL/GenBank/DDBJ databases">
        <authorList>
            <person name="Varghese N."/>
            <person name="Submissions S."/>
        </authorList>
    </citation>
    <scope>NUCLEOTIDE SEQUENCE [LARGE SCALE GENOMIC DNA]</scope>
    <source>
        <strain evidence="3">S9</strain>
    </source>
</reference>
<name>A0A1H9X1W3_9BACI</name>
<dbReference type="RefSeq" id="WP_093055710.1">
    <property type="nucleotide sequence ID" value="NZ_FOGT01000023.1"/>
</dbReference>
<dbReference type="Gene3D" id="3.30.9.10">
    <property type="entry name" value="D-Amino Acid Oxidase, subunit A, domain 2"/>
    <property type="match status" value="1"/>
</dbReference>
<dbReference type="OrthoDB" id="571248at2"/>
<dbReference type="STRING" id="1601833.SAMN05518684_12319"/>
<protein>
    <submittedName>
        <fullName evidence="2">Glycine/D-amino acid oxidase</fullName>
    </submittedName>
</protein>
<accession>A0A1H9X1W3</accession>
<dbReference type="SUPFAM" id="SSF51905">
    <property type="entry name" value="FAD/NAD(P)-binding domain"/>
    <property type="match status" value="1"/>
</dbReference>
<gene>
    <name evidence="2" type="ORF">SAMN05518684_12319</name>
</gene>
<dbReference type="Gene3D" id="3.50.50.60">
    <property type="entry name" value="FAD/NAD(P)-binding domain"/>
    <property type="match status" value="1"/>
</dbReference>
<sequence length="412" mass="46541">MNLQSGTYYWPETMPDAPSYSELGEDLNCDVLVIGGGSSGAQCAYYLADKRLDVVVVEKNRIGHGSTAANTALIQYAGERLFGDLINAFDTDYIARHLQLCRDAINEIEEAQTMCPAPFDFKRRNSLYLASAEKDTPRLKKEADLLKKHGFPLDFWLKKDISDKYPFSRDSAIYSYGDGELNPFKFTHSLFQYAFRKGTAIFEKTEVNGMEHKADKVTVRTKNGYFIHAKKVIISSGYEGTDIKKEKNTAFVSTYTVTTKPIADFSGWHERSLIWETARPYTFIRTTADNRVIIGGLDETTNYPEVRDSKLINKRDLLIEEFNRYFPSIHVEPDYYSAAFYGGTHDGLPIIGEYPEFPHTFFLFGFGDNGTVYSMILAKLITEKIISGKSADAQLYAQDRPMRKKPAGAPSS</sequence>
<dbReference type="GO" id="GO:0005737">
    <property type="term" value="C:cytoplasm"/>
    <property type="evidence" value="ECO:0007669"/>
    <property type="project" value="TreeGrafter"/>
</dbReference>
<dbReference type="PANTHER" id="PTHR13847">
    <property type="entry name" value="SARCOSINE DEHYDROGENASE-RELATED"/>
    <property type="match status" value="1"/>
</dbReference>
<organism evidence="2 3">
    <name type="scientific">Salipaludibacillus aurantiacus</name>
    <dbReference type="NCBI Taxonomy" id="1601833"/>
    <lineage>
        <taxon>Bacteria</taxon>
        <taxon>Bacillati</taxon>
        <taxon>Bacillota</taxon>
        <taxon>Bacilli</taxon>
        <taxon>Bacillales</taxon>
        <taxon>Bacillaceae</taxon>
    </lineage>
</organism>
<dbReference type="InterPro" id="IPR006076">
    <property type="entry name" value="FAD-dep_OxRdtase"/>
</dbReference>
<dbReference type="InterPro" id="IPR036188">
    <property type="entry name" value="FAD/NAD-bd_sf"/>
</dbReference>
<dbReference type="Pfam" id="PF01266">
    <property type="entry name" value="DAO"/>
    <property type="match status" value="1"/>
</dbReference>
<dbReference type="AlphaFoldDB" id="A0A1H9X1W3"/>
<proteinExistence type="predicted"/>
<dbReference type="EMBL" id="FOGT01000023">
    <property type="protein sequence ID" value="SES40182.1"/>
    <property type="molecule type" value="Genomic_DNA"/>
</dbReference>
<dbReference type="PANTHER" id="PTHR13847:SF201">
    <property type="entry name" value="PUTATIBE OXIDOREDUCTASE"/>
    <property type="match status" value="1"/>
</dbReference>
<evidence type="ECO:0000259" key="1">
    <source>
        <dbReference type="Pfam" id="PF01266"/>
    </source>
</evidence>
<evidence type="ECO:0000313" key="2">
    <source>
        <dbReference type="EMBL" id="SES40182.1"/>
    </source>
</evidence>
<dbReference type="Proteomes" id="UP000198571">
    <property type="component" value="Unassembled WGS sequence"/>
</dbReference>